<evidence type="ECO:0000313" key="1">
    <source>
        <dbReference type="EMBL" id="CAM9524722.1"/>
    </source>
</evidence>
<sequence length="116" mass="13578">MQHCSWLQPLWSSSVLTLGKRWSCFIDCLSVWMTFLMFPHCVCVCSVMSDSLTPRIIIYWLLCPWDFPGKNTGVGCHFLLQEVFLIQGSNPGLLHWRRILYQWWHLGSRSLQLDSS</sequence>
<name>A0AC59YAG3_RANTA</name>
<accession>A0AC59YAG3</accession>
<organism evidence="1 2">
    <name type="scientific">Rangifer tarandus platyrhynchus</name>
    <name type="common">Svalbard reindeer</name>
    <dbReference type="NCBI Taxonomy" id="3082113"/>
    <lineage>
        <taxon>Eukaryota</taxon>
        <taxon>Metazoa</taxon>
        <taxon>Chordata</taxon>
        <taxon>Craniata</taxon>
        <taxon>Vertebrata</taxon>
        <taxon>Euteleostomi</taxon>
        <taxon>Mammalia</taxon>
        <taxon>Eutheria</taxon>
        <taxon>Laurasiatheria</taxon>
        <taxon>Artiodactyla</taxon>
        <taxon>Ruminantia</taxon>
        <taxon>Pecora</taxon>
        <taxon>Cervidae</taxon>
        <taxon>Odocoileinae</taxon>
        <taxon>Rangifer</taxon>
    </lineage>
</organism>
<reference evidence="1" key="1">
    <citation type="submission" date="2023-05" db="EMBL/GenBank/DDBJ databases">
        <authorList>
            <consortium name="ELIXIR-Norway"/>
        </authorList>
    </citation>
    <scope>NUCLEOTIDE SEQUENCE</scope>
</reference>
<gene>
    <name evidence="1" type="ORF">MRATA1EN22A_LOCUS3753</name>
</gene>
<reference evidence="1" key="2">
    <citation type="submission" date="2025-03" db="EMBL/GenBank/DDBJ databases">
        <authorList>
            <consortium name="ELIXIR-Norway"/>
            <consortium name="Elixir Norway"/>
        </authorList>
    </citation>
    <scope>NUCLEOTIDE SEQUENCE</scope>
</reference>
<dbReference type="EMBL" id="OX596095">
    <property type="protein sequence ID" value="CAM9524722.1"/>
    <property type="molecule type" value="Genomic_DNA"/>
</dbReference>
<dbReference type="Proteomes" id="UP001162501">
    <property type="component" value="Chromosome 11"/>
</dbReference>
<proteinExistence type="predicted"/>
<evidence type="ECO:0000313" key="2">
    <source>
        <dbReference type="Proteomes" id="UP001162501"/>
    </source>
</evidence>
<protein>
    <submittedName>
        <fullName evidence="1">Uncharacterized protein</fullName>
    </submittedName>
</protein>